<dbReference type="SUPFAM" id="SSF52833">
    <property type="entry name" value="Thioredoxin-like"/>
    <property type="match status" value="1"/>
</dbReference>
<dbReference type="SUPFAM" id="SSF47616">
    <property type="entry name" value="GST C-terminal domain-like"/>
    <property type="match status" value="1"/>
</dbReference>
<gene>
    <name evidence="2" type="ORF">BST96_11080</name>
</gene>
<organism evidence="2 3">
    <name type="scientific">Oceanicoccus sagamiensis</name>
    <dbReference type="NCBI Taxonomy" id="716816"/>
    <lineage>
        <taxon>Bacteria</taxon>
        <taxon>Pseudomonadati</taxon>
        <taxon>Pseudomonadota</taxon>
        <taxon>Gammaproteobacteria</taxon>
        <taxon>Cellvibrionales</taxon>
        <taxon>Spongiibacteraceae</taxon>
        <taxon>Oceanicoccus</taxon>
    </lineage>
</organism>
<dbReference type="Proteomes" id="UP000193450">
    <property type="component" value="Chromosome"/>
</dbReference>
<dbReference type="AlphaFoldDB" id="A0A1X9NAH0"/>
<dbReference type="CDD" id="cd00570">
    <property type="entry name" value="GST_N_family"/>
    <property type="match status" value="1"/>
</dbReference>
<dbReference type="Gene3D" id="3.40.30.10">
    <property type="entry name" value="Glutaredoxin"/>
    <property type="match status" value="1"/>
</dbReference>
<dbReference type="Pfam" id="PF13417">
    <property type="entry name" value="GST_N_3"/>
    <property type="match status" value="1"/>
</dbReference>
<feature type="domain" description="GST C-terminal" evidence="1">
    <location>
        <begin position="83"/>
        <end position="235"/>
    </location>
</feature>
<dbReference type="PANTHER" id="PTHR12289:SF41">
    <property type="entry name" value="FAILED AXON CONNECTIONS-RELATED"/>
    <property type="match status" value="1"/>
</dbReference>
<dbReference type="InterPro" id="IPR050931">
    <property type="entry name" value="Mito_Protein_Transport_Metaxin"/>
</dbReference>
<dbReference type="STRING" id="716816.BST96_11080"/>
<dbReference type="EMBL" id="CP019343">
    <property type="protein sequence ID" value="ARN74616.1"/>
    <property type="molecule type" value="Genomic_DNA"/>
</dbReference>
<name>A0A1X9NAH0_9GAMM</name>
<sequence length="235" mass="26207">MKTITVYGFRGSPYVEKVIAALDYKGLAWSIEMMKTPAAIKRKSPITQKMPAIDIAGVMHYDSTFILRELEILQAEPALWSSDPVVAAQQRQLEDWCDESLYWYIMAMRWQRDNADKAIAQITSAMPAALGFILGKIIKKKLASSTIAQGLGRLPQSVLIEETARQLQDLSLILGDSPYFYARQASAADFAVYGQIGFGLTGTTPAFEAAYAEHQNLQDFYSRIKQLLNKSSVIL</sequence>
<keyword evidence="3" id="KW-1185">Reference proteome</keyword>
<dbReference type="InterPro" id="IPR004045">
    <property type="entry name" value="Glutathione_S-Trfase_N"/>
</dbReference>
<protein>
    <recommendedName>
        <fullName evidence="1">GST C-terminal domain-containing protein</fullName>
    </recommendedName>
</protein>
<dbReference type="Gene3D" id="1.20.1050.10">
    <property type="match status" value="2"/>
</dbReference>
<evidence type="ECO:0000313" key="2">
    <source>
        <dbReference type="EMBL" id="ARN74616.1"/>
    </source>
</evidence>
<dbReference type="PROSITE" id="PS50405">
    <property type="entry name" value="GST_CTER"/>
    <property type="match status" value="1"/>
</dbReference>
<dbReference type="KEGG" id="osg:BST96_11080"/>
<dbReference type="PANTHER" id="PTHR12289">
    <property type="entry name" value="METAXIN RELATED"/>
    <property type="match status" value="1"/>
</dbReference>
<dbReference type="OrthoDB" id="5242791at2"/>
<evidence type="ECO:0000313" key="3">
    <source>
        <dbReference type="Proteomes" id="UP000193450"/>
    </source>
</evidence>
<accession>A0A1X9NAH0</accession>
<evidence type="ECO:0000259" key="1">
    <source>
        <dbReference type="PROSITE" id="PS50405"/>
    </source>
</evidence>
<dbReference type="InterPro" id="IPR036249">
    <property type="entry name" value="Thioredoxin-like_sf"/>
</dbReference>
<proteinExistence type="predicted"/>
<reference evidence="2 3" key="1">
    <citation type="submission" date="2016-11" db="EMBL/GenBank/DDBJ databases">
        <title>Trade-off between light-utilization and light-protection in marine flavobacteria.</title>
        <authorList>
            <person name="Kumagai Y."/>
        </authorList>
    </citation>
    <scope>NUCLEOTIDE SEQUENCE [LARGE SCALE GENOMIC DNA]</scope>
    <source>
        <strain evidence="2 3">NBRC 107125</strain>
    </source>
</reference>
<dbReference type="RefSeq" id="WP_085758766.1">
    <property type="nucleotide sequence ID" value="NZ_CP019343.1"/>
</dbReference>
<dbReference type="GO" id="GO:0005737">
    <property type="term" value="C:cytoplasm"/>
    <property type="evidence" value="ECO:0007669"/>
    <property type="project" value="TreeGrafter"/>
</dbReference>
<dbReference type="InterPro" id="IPR036282">
    <property type="entry name" value="Glutathione-S-Trfase_C_sf"/>
</dbReference>
<dbReference type="InterPro" id="IPR010987">
    <property type="entry name" value="Glutathione-S-Trfase_C-like"/>
</dbReference>